<dbReference type="InterPro" id="IPR024535">
    <property type="entry name" value="RHGA/B-epi-like_pectate_lyase"/>
</dbReference>
<sequence>MNNQRRSMLKFAPFALAGLTNKPVFGQTDSANPVMTPLFFDVRVYGATGSGRTLDSPGVNAAINAAAAAGGGTVVFPAGTYLCFSIRLRSQVHLYISQGATILAAASPLPGQTTGEMGGKYDAAEAKTAYDAYQDYGHNHWHNSLIWGEDLHNVGISGPGLIYGKGLSFGGWIKGERRGDYPIYEAEQPGVGNKAIALKNCRNVIFRDLNILKGGHFGLLLTGVDNLTIDNLTIDTDRDGIDLDCCKNVHVSNCIVNSPWDDGICPKSSYALGYARSTENVTITGCTVTGYYQLGSVLDGSYKIFPPGENIYRTGRIKCGTESNGGFRNITITNCVFEGCNSLSLESEDGALCEDITISNISMRNLIYGPLFFRLGARLRGPKDSTRVGVLRRILVSNIVSYNSEASIGNILSGIPDYPIEDIKIANFYMQHKGGISPEQAKIVPPEDVDKYPDPGVFGPMPAHGFFLRHLRHLEMSHVEIAPMAMDGRPAVVLEDVERADFFAITAPTSPPAFALRHAGDIRISLSRAAKDAILGRVVNETL</sequence>
<dbReference type="InterPro" id="IPR011050">
    <property type="entry name" value="Pectin_lyase_fold/virulence"/>
</dbReference>
<dbReference type="SUPFAM" id="SSF51126">
    <property type="entry name" value="Pectin lyase-like"/>
    <property type="match status" value="1"/>
</dbReference>
<dbReference type="InterPro" id="IPR051801">
    <property type="entry name" value="GH28_Enzymes"/>
</dbReference>
<proteinExistence type="inferred from homology"/>
<feature type="domain" description="Rhamnogalacturonase A/B/Epimerase-like pectate lyase" evidence="5">
    <location>
        <begin position="39"/>
        <end position="94"/>
    </location>
</feature>
<evidence type="ECO:0000313" key="6">
    <source>
        <dbReference type="EMBL" id="XCB20673.1"/>
    </source>
</evidence>
<evidence type="ECO:0000256" key="1">
    <source>
        <dbReference type="ARBA" id="ARBA00008834"/>
    </source>
</evidence>
<comment type="similarity">
    <text evidence="1 4">Belongs to the glycosyl hydrolase 28 family.</text>
</comment>
<dbReference type="Gene3D" id="2.160.20.10">
    <property type="entry name" value="Single-stranded right-handed beta-helix, Pectin lyase-like"/>
    <property type="match status" value="1"/>
</dbReference>
<dbReference type="InterPro" id="IPR006626">
    <property type="entry name" value="PbH1"/>
</dbReference>
<dbReference type="AlphaFoldDB" id="A0AAU7YVR4"/>
<organism evidence="6">
    <name type="scientific">Tunturiibacter gelidiferens</name>
    <dbReference type="NCBI Taxonomy" id="3069689"/>
    <lineage>
        <taxon>Bacteria</taxon>
        <taxon>Pseudomonadati</taxon>
        <taxon>Acidobacteriota</taxon>
        <taxon>Terriglobia</taxon>
        <taxon>Terriglobales</taxon>
        <taxon>Acidobacteriaceae</taxon>
        <taxon>Tunturiibacter</taxon>
    </lineage>
</organism>
<keyword evidence="2 4" id="KW-0378">Hydrolase</keyword>
<gene>
    <name evidence="6" type="ORF">RBB81_13855</name>
</gene>
<dbReference type="RefSeq" id="WP_353071059.1">
    <property type="nucleotide sequence ID" value="NZ_CP132938.1"/>
</dbReference>
<dbReference type="InterPro" id="IPR012334">
    <property type="entry name" value="Pectin_lyas_fold"/>
</dbReference>
<dbReference type="InterPro" id="IPR000743">
    <property type="entry name" value="Glyco_hydro_28"/>
</dbReference>
<dbReference type="PANTHER" id="PTHR31339">
    <property type="entry name" value="PECTIN LYASE-RELATED"/>
    <property type="match status" value="1"/>
</dbReference>
<dbReference type="GO" id="GO:0004650">
    <property type="term" value="F:polygalacturonase activity"/>
    <property type="evidence" value="ECO:0007669"/>
    <property type="project" value="InterPro"/>
</dbReference>
<dbReference type="EMBL" id="CP132938">
    <property type="protein sequence ID" value="XCB20673.1"/>
    <property type="molecule type" value="Genomic_DNA"/>
</dbReference>
<evidence type="ECO:0000256" key="4">
    <source>
        <dbReference type="RuleBase" id="RU361169"/>
    </source>
</evidence>
<dbReference type="KEGG" id="tgi:RBB81_13855"/>
<reference evidence="6" key="2">
    <citation type="journal article" date="2024" name="Environ. Microbiol.">
        <title>Genome analysis and description of Tunturibacter gen. nov. expands the diversity of Terriglobia in tundra soils.</title>
        <authorList>
            <person name="Messyasz A."/>
            <person name="Mannisto M.K."/>
            <person name="Kerkhof L.J."/>
            <person name="Haggblom M.M."/>
        </authorList>
    </citation>
    <scope>NUCLEOTIDE SEQUENCE</scope>
    <source>
        <strain evidence="6">M8UP39</strain>
    </source>
</reference>
<dbReference type="SMART" id="SM00710">
    <property type="entry name" value="PbH1"/>
    <property type="match status" value="5"/>
</dbReference>
<dbReference type="Pfam" id="PF00295">
    <property type="entry name" value="Glyco_hydro_28"/>
    <property type="match status" value="1"/>
</dbReference>
<evidence type="ECO:0000259" key="5">
    <source>
        <dbReference type="Pfam" id="PF12708"/>
    </source>
</evidence>
<dbReference type="PANTHER" id="PTHR31339:SF9">
    <property type="entry name" value="PLASMIN AND FIBRONECTIN-BINDING PROTEIN A"/>
    <property type="match status" value="1"/>
</dbReference>
<dbReference type="Pfam" id="PF12708">
    <property type="entry name" value="Pect-lyase_RHGA_epim"/>
    <property type="match status" value="1"/>
</dbReference>
<reference evidence="6" key="1">
    <citation type="submission" date="2023-08" db="EMBL/GenBank/DDBJ databases">
        <authorList>
            <person name="Messyasz A."/>
            <person name="Mannisto M.K."/>
            <person name="Kerkhof L.J."/>
            <person name="Haggblom M."/>
        </authorList>
    </citation>
    <scope>NUCLEOTIDE SEQUENCE</scope>
    <source>
        <strain evidence="6">M8UP39</strain>
    </source>
</reference>
<protein>
    <submittedName>
        <fullName evidence="6">Glycosyl hydrolase family 28-related protein</fullName>
    </submittedName>
</protein>
<evidence type="ECO:0000256" key="3">
    <source>
        <dbReference type="ARBA" id="ARBA00023295"/>
    </source>
</evidence>
<evidence type="ECO:0000256" key="2">
    <source>
        <dbReference type="ARBA" id="ARBA00022801"/>
    </source>
</evidence>
<keyword evidence="3 4" id="KW-0326">Glycosidase</keyword>
<name>A0AAU7YVR4_9BACT</name>
<accession>A0AAU7YVR4</accession>
<dbReference type="GO" id="GO:0005975">
    <property type="term" value="P:carbohydrate metabolic process"/>
    <property type="evidence" value="ECO:0007669"/>
    <property type="project" value="InterPro"/>
</dbReference>